<dbReference type="EMBL" id="CP158165">
    <property type="protein sequence ID" value="XBV26990.1"/>
    <property type="molecule type" value="Genomic_DNA"/>
</dbReference>
<protein>
    <submittedName>
        <fullName evidence="9">LLM class flavin-dependent oxidoreductase</fullName>
        <ecNumber evidence="9">1.-.-.-</ecNumber>
    </submittedName>
</protein>
<dbReference type="InterPro" id="IPR051260">
    <property type="entry name" value="Diverse_substr_monoxygenases"/>
</dbReference>
<dbReference type="GO" id="GO:0016705">
    <property type="term" value="F:oxidoreductase activity, acting on paired donors, with incorporation or reduction of molecular oxygen"/>
    <property type="evidence" value="ECO:0007669"/>
    <property type="project" value="InterPro"/>
</dbReference>
<reference evidence="9" key="1">
    <citation type="submission" date="2024-06" db="EMBL/GenBank/DDBJ databases">
        <title>Kribbella sp. strain HUAS MG21 genome sequences.</title>
        <authorList>
            <person name="Mo P."/>
        </authorList>
    </citation>
    <scope>NUCLEOTIDE SEQUENCE</scope>
    <source>
        <strain evidence="9">HUAS MG21</strain>
    </source>
</reference>
<feature type="compositionally biased region" description="Basic and acidic residues" evidence="7">
    <location>
        <begin position="436"/>
        <end position="445"/>
    </location>
</feature>
<keyword evidence="1 6" id="KW-0285">Flavoprotein</keyword>
<evidence type="ECO:0000256" key="1">
    <source>
        <dbReference type="ARBA" id="ARBA00022630"/>
    </source>
</evidence>
<comment type="similarity">
    <text evidence="5">Belongs to the NtaA/SnaA/DszA monooxygenase family.</text>
</comment>
<sequence>MTRQLHLNAFLMSTGHHEASWRLPESDPFANTSVQHYQALAQLAERGKFDSVFFADSPVLFGDVGRRPAGSLEPTVLLTALAAVTSRIGLIATASTTYNEPFNLARRFASVDHVSGGRAGWNVVTTAGPEAARNFNLSDQPAHAERYERAAEFLEVAYKLWDSWQDDAAIADKAEGVWAVQDRVRPIEHVGRHFQVRGPLNLPRSPQGHPLIVQAGSSEDGKGLAARYAEAVFTAQQTLEDAQDFYRDLKARAVALGRDPSSVKILPGIVPVIGSTVAEAERLEHRLDALIRPEYARLQLAKTLRVAPEDLPFDQQLPDELPDEDEIEGAKSRYTLIVTLARREQLTVRELIGRLGGGRGHRTFTGTPEQVADAIQHWFEAGAADGFNIMPPVLPSGLTTFVDEVIPILQARGLFRTEYTGTTLRDHYGLPRPARRTAERQEASA</sequence>
<dbReference type="AlphaFoldDB" id="A0AAU7TJS1"/>
<proteinExistence type="inferred from homology"/>
<accession>A0AAU7TJS1</accession>
<keyword evidence="4" id="KW-0503">Monooxygenase</keyword>
<dbReference type="PANTHER" id="PTHR30011">
    <property type="entry name" value="ALKANESULFONATE MONOOXYGENASE-RELATED"/>
    <property type="match status" value="1"/>
</dbReference>
<dbReference type="SUPFAM" id="SSF51679">
    <property type="entry name" value="Bacterial luciferase-like"/>
    <property type="match status" value="1"/>
</dbReference>
<gene>
    <name evidence="9" type="ORF">ABN611_11305</name>
</gene>
<evidence type="ECO:0000256" key="2">
    <source>
        <dbReference type="ARBA" id="ARBA00022643"/>
    </source>
</evidence>
<evidence type="ECO:0000313" key="9">
    <source>
        <dbReference type="EMBL" id="XBV26990.1"/>
    </source>
</evidence>
<feature type="region of interest" description="Disordered" evidence="7">
    <location>
        <begin position="426"/>
        <end position="445"/>
    </location>
</feature>
<evidence type="ECO:0000259" key="8">
    <source>
        <dbReference type="Pfam" id="PF00296"/>
    </source>
</evidence>
<dbReference type="Gene3D" id="3.20.20.30">
    <property type="entry name" value="Luciferase-like domain"/>
    <property type="match status" value="1"/>
</dbReference>
<dbReference type="PIRSF" id="PIRSF000337">
    <property type="entry name" value="NTA_MOA"/>
    <property type="match status" value="1"/>
</dbReference>
<dbReference type="Pfam" id="PF00296">
    <property type="entry name" value="Bac_luciferase"/>
    <property type="match status" value="1"/>
</dbReference>
<evidence type="ECO:0000256" key="5">
    <source>
        <dbReference type="ARBA" id="ARBA00033748"/>
    </source>
</evidence>
<feature type="binding site" evidence="6">
    <location>
        <position position="147"/>
    </location>
    <ligand>
        <name>FMN</name>
        <dbReference type="ChEBI" id="CHEBI:58210"/>
    </ligand>
</feature>
<dbReference type="NCBIfam" id="TIGR03860">
    <property type="entry name" value="FMN_nitrolo"/>
    <property type="match status" value="1"/>
</dbReference>
<feature type="binding site" evidence="6">
    <location>
        <position position="217"/>
    </location>
    <ligand>
        <name>FMN</name>
        <dbReference type="ChEBI" id="CHEBI:58210"/>
    </ligand>
</feature>
<evidence type="ECO:0000256" key="4">
    <source>
        <dbReference type="ARBA" id="ARBA00023033"/>
    </source>
</evidence>
<organism evidence="9">
    <name type="scientific">Kribbella sp. HUAS MG21</name>
    <dbReference type="NCBI Taxonomy" id="3160966"/>
    <lineage>
        <taxon>Bacteria</taxon>
        <taxon>Bacillati</taxon>
        <taxon>Actinomycetota</taxon>
        <taxon>Actinomycetes</taxon>
        <taxon>Propionibacteriales</taxon>
        <taxon>Kribbellaceae</taxon>
        <taxon>Kribbella</taxon>
    </lineage>
</organism>
<feature type="binding site" evidence="6">
    <location>
        <position position="56"/>
    </location>
    <ligand>
        <name>FMN</name>
        <dbReference type="ChEBI" id="CHEBI:58210"/>
    </ligand>
</feature>
<evidence type="ECO:0000256" key="6">
    <source>
        <dbReference type="PIRSR" id="PIRSR000337-1"/>
    </source>
</evidence>
<name>A0AAU7TJS1_9ACTN</name>
<evidence type="ECO:0000256" key="7">
    <source>
        <dbReference type="SAM" id="MobiDB-lite"/>
    </source>
</evidence>
<keyword evidence="3 9" id="KW-0560">Oxidoreductase</keyword>
<dbReference type="InterPro" id="IPR011251">
    <property type="entry name" value="Luciferase-like_dom"/>
</dbReference>
<feature type="binding site" evidence="6">
    <location>
        <position position="143"/>
    </location>
    <ligand>
        <name>FMN</name>
        <dbReference type="ChEBI" id="CHEBI:58210"/>
    </ligand>
</feature>
<keyword evidence="2 6" id="KW-0288">FMN</keyword>
<dbReference type="GO" id="GO:0004497">
    <property type="term" value="F:monooxygenase activity"/>
    <property type="evidence" value="ECO:0007669"/>
    <property type="project" value="UniProtKB-KW"/>
</dbReference>
<evidence type="ECO:0000256" key="3">
    <source>
        <dbReference type="ARBA" id="ARBA00023002"/>
    </source>
</evidence>
<feature type="domain" description="Luciferase-like" evidence="8">
    <location>
        <begin position="26"/>
        <end position="383"/>
    </location>
</feature>
<dbReference type="PANTHER" id="PTHR30011:SF16">
    <property type="entry name" value="C2H2 FINGER DOMAIN TRANSCRIPTION FACTOR (EUROFUNG)-RELATED"/>
    <property type="match status" value="1"/>
</dbReference>
<dbReference type="RefSeq" id="WP_350279783.1">
    <property type="nucleotide sequence ID" value="NZ_CP158165.1"/>
</dbReference>
<dbReference type="EC" id="1.-.-.-" evidence="9"/>
<feature type="binding site" evidence="6">
    <location>
        <position position="93"/>
    </location>
    <ligand>
        <name>FMN</name>
        <dbReference type="ChEBI" id="CHEBI:58210"/>
    </ligand>
</feature>
<dbReference type="CDD" id="cd01095">
    <property type="entry name" value="Nitrilotriacetate_monoxgenase"/>
    <property type="match status" value="1"/>
</dbReference>
<dbReference type="InterPro" id="IPR036661">
    <property type="entry name" value="Luciferase-like_sf"/>
</dbReference>
<dbReference type="InterPro" id="IPR016215">
    <property type="entry name" value="NTA_MOA"/>
</dbReference>
<feature type="binding site" evidence="6">
    <location>
        <position position="218"/>
    </location>
    <ligand>
        <name>FMN</name>
        <dbReference type="ChEBI" id="CHEBI:58210"/>
    </ligand>
</feature>